<reference evidence="2" key="1">
    <citation type="submission" date="2010-07" db="EMBL/GenBank/DDBJ databases">
        <authorList>
            <consortium name="CONSOLIDER consortium CSD2007-00005"/>
            <person name="Guazzaroni M.-E."/>
            <person name="Richter M."/>
            <person name="Garcia-Salamanca A."/>
            <person name="Yarza P."/>
            <person name="Ferrer M."/>
        </authorList>
    </citation>
    <scope>NUCLEOTIDE SEQUENCE</scope>
</reference>
<dbReference type="InterPro" id="IPR029060">
    <property type="entry name" value="PIN-like_dom_sf"/>
</dbReference>
<gene>
    <name evidence="2" type="ORF">LDC_2292</name>
</gene>
<evidence type="ECO:0000259" key="1">
    <source>
        <dbReference type="SMART" id="SM00670"/>
    </source>
</evidence>
<dbReference type="CDD" id="cd09854">
    <property type="entry name" value="PIN_VapC-like"/>
    <property type="match status" value="1"/>
</dbReference>
<dbReference type="AlphaFoldDB" id="D9PL67"/>
<feature type="domain" description="PIN" evidence="1">
    <location>
        <begin position="1"/>
        <end position="117"/>
    </location>
</feature>
<dbReference type="Gene3D" id="3.40.50.1010">
    <property type="entry name" value="5'-nuclease"/>
    <property type="match status" value="1"/>
</dbReference>
<organism evidence="2">
    <name type="scientific">sediment metagenome</name>
    <dbReference type="NCBI Taxonomy" id="749907"/>
    <lineage>
        <taxon>unclassified sequences</taxon>
        <taxon>metagenomes</taxon>
        <taxon>ecological metagenomes</taxon>
    </lineage>
</organism>
<sequence length="138" mass="15535">MRFILDTNEFVAAVGVVKNPASEIIFNTLVDSFPKHTLHIPRTIINEVRRNVHPSIFAEFIRIVQPIASIDEDIVVPFEIGTKYESMGLKPADAFIAAYTEWTGADALVTENRHFLSRHKGLPFKVITAETCLKTLLK</sequence>
<dbReference type="SMART" id="SM00670">
    <property type="entry name" value="PINc"/>
    <property type="match status" value="1"/>
</dbReference>
<evidence type="ECO:0000313" key="2">
    <source>
        <dbReference type="EMBL" id="EFK95695.1"/>
    </source>
</evidence>
<reference evidence="2" key="2">
    <citation type="journal article" date="2011" name="Microb. Ecol.">
        <title>Taxonomic and Functional Metagenomic Profiling of the Microbial Community in the Anoxic Sediment of a Sub-saline Shallow Lake (Laguna de Carrizo, Central Spain).</title>
        <authorList>
            <person name="Ferrer M."/>
            <person name="Guazzaroni M.E."/>
            <person name="Richter M."/>
            <person name="Garcia-Salamanca A."/>
            <person name="Yarza P."/>
            <person name="Suarez-Suarez A."/>
            <person name="Solano J."/>
            <person name="Alcaide M."/>
            <person name="van Dillewijn P."/>
            <person name="Molina-Henares M.A."/>
            <person name="Lopez-Cortes N."/>
            <person name="Al-Ramahi Y."/>
            <person name="Guerrero C."/>
            <person name="Acosta A."/>
            <person name="de Eugenio L.I."/>
            <person name="Martinez V."/>
            <person name="Marques S."/>
            <person name="Rojo F."/>
            <person name="Santero E."/>
            <person name="Genilloud O."/>
            <person name="Perez-Perez J."/>
            <person name="Rossello-Mora R."/>
            <person name="Ramos J.L."/>
        </authorList>
    </citation>
    <scope>NUCLEOTIDE SEQUENCE</scope>
</reference>
<protein>
    <recommendedName>
        <fullName evidence="1">PIN domain-containing protein</fullName>
    </recommendedName>
</protein>
<accession>D9PL67</accession>
<name>D9PL67_9ZZZZ</name>
<proteinExistence type="predicted"/>
<dbReference type="EMBL" id="ADZX01000694">
    <property type="protein sequence ID" value="EFK95695.1"/>
    <property type="molecule type" value="Genomic_DNA"/>
</dbReference>
<dbReference type="SUPFAM" id="SSF88723">
    <property type="entry name" value="PIN domain-like"/>
    <property type="match status" value="1"/>
</dbReference>
<comment type="caution">
    <text evidence="2">The sequence shown here is derived from an EMBL/GenBank/DDBJ whole genome shotgun (WGS) entry which is preliminary data.</text>
</comment>
<dbReference type="InterPro" id="IPR002716">
    <property type="entry name" value="PIN_dom"/>
</dbReference>